<dbReference type="GO" id="GO:0003723">
    <property type="term" value="F:RNA binding"/>
    <property type="evidence" value="ECO:0007669"/>
    <property type="project" value="UniProtKB-KW"/>
</dbReference>
<dbReference type="Pfam" id="PF02171">
    <property type="entry name" value="Piwi"/>
    <property type="match status" value="1"/>
</dbReference>
<dbReference type="SMART" id="SM00950">
    <property type="entry name" value="Piwi"/>
    <property type="match status" value="1"/>
</dbReference>
<dbReference type="Gene3D" id="2.170.260.10">
    <property type="entry name" value="paz domain"/>
    <property type="match status" value="1"/>
</dbReference>
<dbReference type="CDD" id="cd02845">
    <property type="entry name" value="PAZ_piwi_like"/>
    <property type="match status" value="1"/>
</dbReference>
<dbReference type="OrthoDB" id="445936at2759"/>
<dbReference type="STRING" id="543379.A0A232FJQ3"/>
<dbReference type="InterPro" id="IPR012337">
    <property type="entry name" value="RNaseH-like_sf"/>
</dbReference>
<protein>
    <submittedName>
        <fullName evidence="11">Uncharacterized protein</fullName>
    </submittedName>
</protein>
<keyword evidence="6" id="KW-0943">RNA-mediated gene silencing</keyword>
<feature type="domain" description="PAZ" evidence="9">
    <location>
        <begin position="201"/>
        <end position="312"/>
    </location>
</feature>
<dbReference type="Gene3D" id="3.40.50.2300">
    <property type="match status" value="1"/>
</dbReference>
<dbReference type="SUPFAM" id="SSF53098">
    <property type="entry name" value="Ribonuclease H-like"/>
    <property type="match status" value="1"/>
</dbReference>
<dbReference type="InterPro" id="IPR036085">
    <property type="entry name" value="PAZ_dom_sf"/>
</dbReference>
<organism evidence="11 12">
    <name type="scientific">Trichomalopsis sarcophagae</name>
    <dbReference type="NCBI Taxonomy" id="543379"/>
    <lineage>
        <taxon>Eukaryota</taxon>
        <taxon>Metazoa</taxon>
        <taxon>Ecdysozoa</taxon>
        <taxon>Arthropoda</taxon>
        <taxon>Hexapoda</taxon>
        <taxon>Insecta</taxon>
        <taxon>Pterygota</taxon>
        <taxon>Neoptera</taxon>
        <taxon>Endopterygota</taxon>
        <taxon>Hymenoptera</taxon>
        <taxon>Apocrita</taxon>
        <taxon>Proctotrupomorpha</taxon>
        <taxon>Chalcidoidea</taxon>
        <taxon>Pteromalidae</taxon>
        <taxon>Pteromalinae</taxon>
        <taxon>Trichomalopsis</taxon>
    </lineage>
</organism>
<evidence type="ECO:0000256" key="8">
    <source>
        <dbReference type="SAM" id="MobiDB-lite"/>
    </source>
</evidence>
<evidence type="ECO:0000259" key="9">
    <source>
        <dbReference type="PROSITE" id="PS50821"/>
    </source>
</evidence>
<dbReference type="PANTHER" id="PTHR22891">
    <property type="entry name" value="EUKARYOTIC TRANSLATION INITIATION FACTOR 2C"/>
    <property type="match status" value="1"/>
</dbReference>
<comment type="caution">
    <text evidence="11">The sequence shown here is derived from an EMBL/GenBank/DDBJ whole genome shotgun (WGS) entry which is preliminary data.</text>
</comment>
<feature type="domain" description="Piwi" evidence="10">
    <location>
        <begin position="496"/>
        <end position="787"/>
    </location>
</feature>
<reference evidence="11 12" key="1">
    <citation type="journal article" date="2017" name="Curr. Biol.">
        <title>The Evolution of Venom by Co-option of Single-Copy Genes.</title>
        <authorList>
            <person name="Martinson E.O."/>
            <person name="Mrinalini"/>
            <person name="Kelkar Y.D."/>
            <person name="Chang C.H."/>
            <person name="Werren J.H."/>
        </authorList>
    </citation>
    <scope>NUCLEOTIDE SEQUENCE [LARGE SCALE GENOMIC DNA]</scope>
    <source>
        <strain evidence="11 12">Alberta</strain>
        <tissue evidence="11">Whole body</tissue>
    </source>
</reference>
<evidence type="ECO:0000313" key="12">
    <source>
        <dbReference type="Proteomes" id="UP000215335"/>
    </source>
</evidence>
<dbReference type="GO" id="GO:0030154">
    <property type="term" value="P:cell differentiation"/>
    <property type="evidence" value="ECO:0007669"/>
    <property type="project" value="UniProtKB-KW"/>
</dbReference>
<name>A0A232FJQ3_9HYME</name>
<comment type="subcellular location">
    <subcellularLocation>
        <location evidence="1">Cytoplasm</location>
    </subcellularLocation>
</comment>
<keyword evidence="4" id="KW-0221">Differentiation</keyword>
<evidence type="ECO:0000259" key="10">
    <source>
        <dbReference type="PROSITE" id="PS50822"/>
    </source>
</evidence>
<dbReference type="EMBL" id="NNAY01000117">
    <property type="protein sequence ID" value="OXU30813.1"/>
    <property type="molecule type" value="Genomic_DNA"/>
</dbReference>
<dbReference type="SUPFAM" id="SSF101690">
    <property type="entry name" value="PAZ domain"/>
    <property type="match status" value="1"/>
</dbReference>
<evidence type="ECO:0000256" key="3">
    <source>
        <dbReference type="ARBA" id="ARBA00022490"/>
    </source>
</evidence>
<dbReference type="InterPro" id="IPR003165">
    <property type="entry name" value="Piwi"/>
</dbReference>
<dbReference type="Gene3D" id="3.30.420.10">
    <property type="entry name" value="Ribonuclease H-like superfamily/Ribonuclease H"/>
    <property type="match status" value="1"/>
</dbReference>
<evidence type="ECO:0000256" key="6">
    <source>
        <dbReference type="ARBA" id="ARBA00023158"/>
    </source>
</evidence>
<dbReference type="InterPro" id="IPR003100">
    <property type="entry name" value="PAZ_dom"/>
</dbReference>
<dbReference type="FunFam" id="2.170.260.10:FF:000003">
    <property type="entry name" value="Piwi-like RNA-mediated gene silencing 2"/>
    <property type="match status" value="1"/>
</dbReference>
<dbReference type="AlphaFoldDB" id="A0A232FJQ3"/>
<feature type="region of interest" description="Disordered" evidence="8">
    <location>
        <begin position="1"/>
        <end position="20"/>
    </location>
</feature>
<dbReference type="Proteomes" id="UP000215335">
    <property type="component" value="Unassembled WGS sequence"/>
</dbReference>
<evidence type="ECO:0000256" key="7">
    <source>
        <dbReference type="ARBA" id="ARBA00038291"/>
    </source>
</evidence>
<dbReference type="FunFam" id="3.30.420.10:FF:000014">
    <property type="entry name" value="Piwi-like RNA-mediated gene silencing 1"/>
    <property type="match status" value="1"/>
</dbReference>
<gene>
    <name evidence="11" type="ORF">TSAR_010509</name>
</gene>
<keyword evidence="2" id="KW-0217">Developmental protein</keyword>
<proteinExistence type="inferred from homology"/>
<dbReference type="CDD" id="cd04658">
    <property type="entry name" value="Piwi_piwi-like_Euk"/>
    <property type="match status" value="1"/>
</dbReference>
<evidence type="ECO:0000256" key="1">
    <source>
        <dbReference type="ARBA" id="ARBA00004496"/>
    </source>
</evidence>
<dbReference type="Pfam" id="PF23278">
    <property type="entry name" value="Piwi_N"/>
    <property type="match status" value="1"/>
</dbReference>
<keyword evidence="12" id="KW-1185">Reference proteome</keyword>
<evidence type="ECO:0000256" key="5">
    <source>
        <dbReference type="ARBA" id="ARBA00022884"/>
    </source>
</evidence>
<keyword evidence="3" id="KW-0963">Cytoplasm</keyword>
<dbReference type="PROSITE" id="PS50821">
    <property type="entry name" value="PAZ"/>
    <property type="match status" value="1"/>
</dbReference>
<dbReference type="PROSITE" id="PS50822">
    <property type="entry name" value="PIWI"/>
    <property type="match status" value="1"/>
</dbReference>
<dbReference type="Pfam" id="PF02170">
    <property type="entry name" value="PAZ"/>
    <property type="match status" value="1"/>
</dbReference>
<evidence type="ECO:0000313" key="11">
    <source>
        <dbReference type="EMBL" id="OXU30813.1"/>
    </source>
</evidence>
<dbReference type="GO" id="GO:0005737">
    <property type="term" value="C:cytoplasm"/>
    <property type="evidence" value="ECO:0007669"/>
    <property type="project" value="UniProtKB-SubCell"/>
</dbReference>
<dbReference type="InterPro" id="IPR036397">
    <property type="entry name" value="RNaseH_sf"/>
</dbReference>
<evidence type="ECO:0000256" key="4">
    <source>
        <dbReference type="ARBA" id="ARBA00022782"/>
    </source>
</evidence>
<evidence type="ECO:0000256" key="2">
    <source>
        <dbReference type="ARBA" id="ARBA00022473"/>
    </source>
</evidence>
<dbReference type="GO" id="GO:0140965">
    <property type="term" value="P:secondary piRNA processing"/>
    <property type="evidence" value="ECO:0007669"/>
    <property type="project" value="UniProtKB-ARBA"/>
</dbReference>
<keyword evidence="5" id="KW-0694">RNA-binding</keyword>
<dbReference type="SMART" id="SM00949">
    <property type="entry name" value="PAZ"/>
    <property type="match status" value="1"/>
</dbReference>
<sequence>MAAAVGGRKSRAPPTNEVKTKPVHVTSKLGTTGRKVVLNANYFKLKSKTDWCLYQYRVDIAPDEERTIVRKSLLRTHKAALGAYLFDGTVLYTSNRLPNPMELNSIRQEDKKPMSIKIRLVGDVVKGDYHYFQFFNIMVRKCLENLNLQLVGRNYFDAAAKVEITQYRLELWPGYVTSIRQHERDVLMCAEISHKVMRNQTVYDILRDTHEKHRSEYQNKFSATVIGSVVLTDYNNRTYKVDDVDYTKSPSSTFKLRDGTDISYATYYQQKYQVRIRDPKQPLLVSRSKARDRRAGNDELVYLIPELCRSTGLTDEMRGNFQLMRALAEHTRIAPEARMRRLLTFNNRLRSKPEVIQDFKEWNFDLESNLVELPGRVLPMETIYFGSKKVSLKQADWTVDVQDAVPVSCRPLKDWVAIVPKKSTESAKVRLERKQNEFYSTQNAFVAQAFIELIITVASKMKFAISRPRLLAIDNDKSETVAQTITAITDKSVPQLIFCVVFNNNLLRYQAIKKKLCLDRPIPSQVVMSRTLVQKTPANTRSVATKVAVQLNCKMGGVPWTTDIGQILPGLMVVGFDVCHDKNGDFGALVASLDQNFARYYSAVSVHAAGEELSNHFAQLLGNAVMEFYKVNKNRLPSKIIIYRDGVGEGQLPFVYDYEVTQVRDSLSKIYARPEHIKLAFIIVTKRLNTRFFLNKNNPPAGTVIDDVITDPLKYDFFIVSQAVRQGTVAPTAYNVLQDSTGLKADQMQRLTYKLCHMYYNFSGTVRVPAPCQYAHKLAFFVSQTIKQPAHPQLSTTLYFL</sequence>
<comment type="similarity">
    <text evidence="7">Belongs to the argonaute family. Piwi subfamily.</text>
</comment>
<accession>A0A232FJQ3</accession>